<proteinExistence type="predicted"/>
<gene>
    <name evidence="2" type="ORF">M408DRAFT_13053</name>
</gene>
<dbReference type="HOGENOM" id="CLU_1960921_0_0_1"/>
<sequence length="128" mass="14525">MTRREVEGLGRLQSTCARGKGGEDGCKRRMVGAAESPYARYKRCVELLGYHITGPDRDDGTSGGCGNRSALEYERKRVDMEIERRWVRMGSKWFKMVRMVSDAAAAARRRRQGVKRRDVTKNAILNAK</sequence>
<protein>
    <submittedName>
        <fullName evidence="2">Uncharacterized protein</fullName>
    </submittedName>
</protein>
<organism evidence="2 3">
    <name type="scientific">Serendipita vermifera MAFF 305830</name>
    <dbReference type="NCBI Taxonomy" id="933852"/>
    <lineage>
        <taxon>Eukaryota</taxon>
        <taxon>Fungi</taxon>
        <taxon>Dikarya</taxon>
        <taxon>Basidiomycota</taxon>
        <taxon>Agaricomycotina</taxon>
        <taxon>Agaricomycetes</taxon>
        <taxon>Sebacinales</taxon>
        <taxon>Serendipitaceae</taxon>
        <taxon>Serendipita</taxon>
    </lineage>
</organism>
<accession>A0A0C2W1F5</accession>
<evidence type="ECO:0000256" key="1">
    <source>
        <dbReference type="SAM" id="MobiDB-lite"/>
    </source>
</evidence>
<keyword evidence="3" id="KW-1185">Reference proteome</keyword>
<dbReference type="AlphaFoldDB" id="A0A0C2W1F5"/>
<reference evidence="3" key="2">
    <citation type="submission" date="2015-01" db="EMBL/GenBank/DDBJ databases">
        <title>Evolutionary Origins and Diversification of the Mycorrhizal Mutualists.</title>
        <authorList>
            <consortium name="DOE Joint Genome Institute"/>
            <consortium name="Mycorrhizal Genomics Consortium"/>
            <person name="Kohler A."/>
            <person name="Kuo A."/>
            <person name="Nagy L.G."/>
            <person name="Floudas D."/>
            <person name="Copeland A."/>
            <person name="Barry K.W."/>
            <person name="Cichocki N."/>
            <person name="Veneault-Fourrey C."/>
            <person name="LaButti K."/>
            <person name="Lindquist E.A."/>
            <person name="Lipzen A."/>
            <person name="Lundell T."/>
            <person name="Morin E."/>
            <person name="Murat C."/>
            <person name="Riley R."/>
            <person name="Ohm R."/>
            <person name="Sun H."/>
            <person name="Tunlid A."/>
            <person name="Henrissat B."/>
            <person name="Grigoriev I.V."/>
            <person name="Hibbett D.S."/>
            <person name="Martin F."/>
        </authorList>
    </citation>
    <scope>NUCLEOTIDE SEQUENCE [LARGE SCALE GENOMIC DNA]</scope>
    <source>
        <strain evidence="3">MAFF 305830</strain>
    </source>
</reference>
<feature type="region of interest" description="Disordered" evidence="1">
    <location>
        <begin position="108"/>
        <end position="128"/>
    </location>
</feature>
<dbReference type="EMBL" id="KN824443">
    <property type="protein sequence ID" value="KIM20343.1"/>
    <property type="molecule type" value="Genomic_DNA"/>
</dbReference>
<evidence type="ECO:0000313" key="3">
    <source>
        <dbReference type="Proteomes" id="UP000054097"/>
    </source>
</evidence>
<name>A0A0C2W1F5_SERVB</name>
<reference evidence="2 3" key="1">
    <citation type="submission" date="2014-04" db="EMBL/GenBank/DDBJ databases">
        <authorList>
            <consortium name="DOE Joint Genome Institute"/>
            <person name="Kuo A."/>
            <person name="Zuccaro A."/>
            <person name="Kohler A."/>
            <person name="Nagy L.G."/>
            <person name="Floudas D."/>
            <person name="Copeland A."/>
            <person name="Barry K.W."/>
            <person name="Cichocki N."/>
            <person name="Veneault-Fourrey C."/>
            <person name="LaButti K."/>
            <person name="Lindquist E.A."/>
            <person name="Lipzen A."/>
            <person name="Lundell T."/>
            <person name="Morin E."/>
            <person name="Murat C."/>
            <person name="Sun H."/>
            <person name="Tunlid A."/>
            <person name="Henrissat B."/>
            <person name="Grigoriev I.V."/>
            <person name="Hibbett D.S."/>
            <person name="Martin F."/>
            <person name="Nordberg H.P."/>
            <person name="Cantor M.N."/>
            <person name="Hua S.X."/>
        </authorList>
    </citation>
    <scope>NUCLEOTIDE SEQUENCE [LARGE SCALE GENOMIC DNA]</scope>
    <source>
        <strain evidence="2 3">MAFF 305830</strain>
    </source>
</reference>
<dbReference type="Proteomes" id="UP000054097">
    <property type="component" value="Unassembled WGS sequence"/>
</dbReference>
<evidence type="ECO:0000313" key="2">
    <source>
        <dbReference type="EMBL" id="KIM20343.1"/>
    </source>
</evidence>